<evidence type="ECO:0000313" key="1">
    <source>
        <dbReference type="EMBL" id="PKQ60174.1"/>
    </source>
</evidence>
<accession>A0A2N3HQ39</accession>
<proteinExistence type="predicted"/>
<dbReference type="AlphaFoldDB" id="A0A2N3HQ39"/>
<evidence type="ECO:0000313" key="2">
    <source>
        <dbReference type="Proteomes" id="UP000233535"/>
    </source>
</evidence>
<protein>
    <recommendedName>
        <fullName evidence="3">RepA protein</fullName>
    </recommendedName>
</protein>
<dbReference type="Proteomes" id="UP000233535">
    <property type="component" value="Unassembled WGS sequence"/>
</dbReference>
<name>A0A2N3HQ39_9BACT</name>
<dbReference type="RefSeq" id="WP_101263619.1">
    <property type="nucleotide sequence ID" value="NZ_MVDD01000039.1"/>
</dbReference>
<comment type="caution">
    <text evidence="1">The sequence shown here is derived from an EMBL/GenBank/DDBJ whole genome shotgun (WGS) entry which is preliminary data.</text>
</comment>
<gene>
    <name evidence="1" type="ORF">BZG02_20490</name>
</gene>
<sequence length="194" mass="22394">MKGYKPIKELPKYQNNPFLENAIQKVEENTVSKRRFIKGGKGVEQSIVNDHGEITGTTAFLQQIEVDEDKFAKLYLSQFSAFWDLSKPAIKVFGHIITNCLIPNKDEFYFNMDEALEYTGYTSNRYILTGLASLCEHGIIARSNMAYKYFINPLVVFNGNRVTFAKTYIRKKKKIIEDKEQMSIAWEEGSEFES</sequence>
<reference evidence="1 2" key="1">
    <citation type="journal article" date="2017" name="Front. Microbiol.">
        <title>Labilibaculum manganireducens gen. nov., sp. nov. and Labilibaculum filiforme sp. nov., Novel Bacteroidetes Isolated from Subsurface Sediments of the Baltic Sea.</title>
        <authorList>
            <person name="Vandieken V."/>
            <person name="Marshall I.P."/>
            <person name="Niemann H."/>
            <person name="Engelen B."/>
            <person name="Cypionka H."/>
        </authorList>
    </citation>
    <scope>NUCLEOTIDE SEQUENCE [LARGE SCALE GENOMIC DNA]</scope>
    <source>
        <strain evidence="1 2">59.16B</strain>
    </source>
</reference>
<keyword evidence="2" id="KW-1185">Reference proteome</keyword>
<organism evidence="1 2">
    <name type="scientific">Labilibaculum filiforme</name>
    <dbReference type="NCBI Taxonomy" id="1940526"/>
    <lineage>
        <taxon>Bacteria</taxon>
        <taxon>Pseudomonadati</taxon>
        <taxon>Bacteroidota</taxon>
        <taxon>Bacteroidia</taxon>
        <taxon>Marinilabiliales</taxon>
        <taxon>Marinifilaceae</taxon>
        <taxon>Labilibaculum</taxon>
    </lineage>
</organism>
<dbReference type="EMBL" id="MVDD01000039">
    <property type="protein sequence ID" value="PKQ60174.1"/>
    <property type="molecule type" value="Genomic_DNA"/>
</dbReference>
<evidence type="ECO:0008006" key="3">
    <source>
        <dbReference type="Google" id="ProtNLM"/>
    </source>
</evidence>
<dbReference type="OrthoDB" id="3015044at2"/>